<dbReference type="GO" id="GO:0016787">
    <property type="term" value="F:hydrolase activity"/>
    <property type="evidence" value="ECO:0007669"/>
    <property type="project" value="UniProtKB-KW"/>
</dbReference>
<evidence type="ECO:0000313" key="13">
    <source>
        <dbReference type="EMBL" id="KAK3915561.1"/>
    </source>
</evidence>
<dbReference type="AlphaFoldDB" id="A0AAE1LD04"/>
<evidence type="ECO:0000256" key="5">
    <source>
        <dbReference type="ARBA" id="ARBA00022723"/>
    </source>
</evidence>
<dbReference type="PANTHER" id="PTHR13315:SF0">
    <property type="entry name" value="METALLOPHOSPHOESTERASE 1"/>
    <property type="match status" value="1"/>
</dbReference>
<gene>
    <name evidence="13" type="ORF">KUF71_024704</name>
</gene>
<reference evidence="13" key="2">
    <citation type="journal article" date="2023" name="BMC Genomics">
        <title>Pest status, molecular evolution, and epigenetic factors derived from the genome assembly of Frankliniella fusca, a thysanopteran phytovirus vector.</title>
        <authorList>
            <person name="Catto M.A."/>
            <person name="Labadie P.E."/>
            <person name="Jacobson A.L."/>
            <person name="Kennedy G.G."/>
            <person name="Srinivasan R."/>
            <person name="Hunt B.G."/>
        </authorList>
    </citation>
    <scope>NUCLEOTIDE SEQUENCE</scope>
    <source>
        <strain evidence="13">PL_HMW_Pooled</strain>
    </source>
</reference>
<keyword evidence="14" id="KW-1185">Reference proteome</keyword>
<dbReference type="FunFam" id="3.60.21.10:FF:000081">
    <property type="entry name" value="Metallophosphoesterase 1 homolog"/>
    <property type="match status" value="1"/>
</dbReference>
<evidence type="ECO:0000256" key="1">
    <source>
        <dbReference type="ARBA" id="ARBA00001936"/>
    </source>
</evidence>
<name>A0AAE1LD04_9NEOP</name>
<evidence type="ECO:0000256" key="7">
    <source>
        <dbReference type="ARBA" id="ARBA00022989"/>
    </source>
</evidence>
<dbReference type="InterPro" id="IPR029052">
    <property type="entry name" value="Metallo-depent_PP-like"/>
</dbReference>
<keyword evidence="8 11" id="KW-0472">Membrane</keyword>
<evidence type="ECO:0000256" key="10">
    <source>
        <dbReference type="ARBA" id="ARBA00074873"/>
    </source>
</evidence>
<evidence type="ECO:0000256" key="8">
    <source>
        <dbReference type="ARBA" id="ARBA00023136"/>
    </source>
</evidence>
<sequence>MNMRIPLKFVWHMFAYICFVAILCEYLIYYFVIFQCSWPVLDPLKEDSSVHIKTNSNEPVKAMFLADTHLLGSRNGHWFDKLRREWQMYRAFKTAVSLHKPEVVFFLGDVFDEGLWCGKDEFEYYVAHFNNLFKVPDGTKVYVVVGNHDIGFHYSISPYLHERFMNAFNAPPIKMVSIRGNHFVLLNSMAMEGDGCFLCRQAEIKLMGIADKLRCIQGVGKSCDSSLLRKQFSRPIILQHFPMFRDSDRNCDEPDEAPEDLKKMKFRERWECLSQEATDMLFYQLNPRAVFTGHTHHGCHTTHKVPAEIHEYTLPSFSWRNKNNPSFMLAMISPNNYAVSKCYMPQESTVIFLYSISLSFFVFWVARSVYLFSSKRHNSIRLFKSC</sequence>
<keyword evidence="6" id="KW-0378">Hydrolase</keyword>
<dbReference type="PANTHER" id="PTHR13315">
    <property type="entry name" value="METALLO PHOSPHOESTERASE RELATED"/>
    <property type="match status" value="1"/>
</dbReference>
<feature type="domain" description="Calcineurin-like phosphoesterase" evidence="12">
    <location>
        <begin position="62"/>
        <end position="297"/>
    </location>
</feature>
<evidence type="ECO:0000256" key="11">
    <source>
        <dbReference type="SAM" id="Phobius"/>
    </source>
</evidence>
<evidence type="ECO:0000256" key="3">
    <source>
        <dbReference type="ARBA" id="ARBA00008895"/>
    </source>
</evidence>
<dbReference type="Pfam" id="PF00149">
    <property type="entry name" value="Metallophos"/>
    <property type="match status" value="1"/>
</dbReference>
<reference evidence="13" key="1">
    <citation type="submission" date="2021-07" db="EMBL/GenBank/DDBJ databases">
        <authorList>
            <person name="Catto M.A."/>
            <person name="Jacobson A."/>
            <person name="Kennedy G."/>
            <person name="Labadie P."/>
            <person name="Hunt B.G."/>
            <person name="Srinivasan R."/>
        </authorList>
    </citation>
    <scope>NUCLEOTIDE SEQUENCE</scope>
    <source>
        <strain evidence="13">PL_HMW_Pooled</strain>
        <tissue evidence="13">Head</tissue>
    </source>
</reference>
<keyword evidence="9" id="KW-0464">Manganese</keyword>
<dbReference type="GO" id="GO:0046872">
    <property type="term" value="F:metal ion binding"/>
    <property type="evidence" value="ECO:0007669"/>
    <property type="project" value="UniProtKB-KW"/>
</dbReference>
<keyword evidence="4 11" id="KW-0812">Transmembrane</keyword>
<comment type="caution">
    <text evidence="13">The sequence shown here is derived from an EMBL/GenBank/DDBJ whole genome shotgun (WGS) entry which is preliminary data.</text>
</comment>
<organism evidence="13 14">
    <name type="scientific">Frankliniella fusca</name>
    <dbReference type="NCBI Taxonomy" id="407009"/>
    <lineage>
        <taxon>Eukaryota</taxon>
        <taxon>Metazoa</taxon>
        <taxon>Ecdysozoa</taxon>
        <taxon>Arthropoda</taxon>
        <taxon>Hexapoda</taxon>
        <taxon>Insecta</taxon>
        <taxon>Pterygota</taxon>
        <taxon>Neoptera</taxon>
        <taxon>Paraneoptera</taxon>
        <taxon>Thysanoptera</taxon>
        <taxon>Terebrantia</taxon>
        <taxon>Thripoidea</taxon>
        <taxon>Thripidae</taxon>
        <taxon>Frankliniella</taxon>
    </lineage>
</organism>
<evidence type="ECO:0000256" key="6">
    <source>
        <dbReference type="ARBA" id="ARBA00022801"/>
    </source>
</evidence>
<evidence type="ECO:0000256" key="2">
    <source>
        <dbReference type="ARBA" id="ARBA00004141"/>
    </source>
</evidence>
<accession>A0AAE1LD04</accession>
<dbReference type="Gene3D" id="3.60.21.10">
    <property type="match status" value="1"/>
</dbReference>
<dbReference type="SUPFAM" id="SSF56300">
    <property type="entry name" value="Metallo-dependent phosphatases"/>
    <property type="match status" value="1"/>
</dbReference>
<evidence type="ECO:0000259" key="12">
    <source>
        <dbReference type="Pfam" id="PF00149"/>
    </source>
</evidence>
<comment type="cofactor">
    <cofactor evidence="1">
        <name>Mn(2+)</name>
        <dbReference type="ChEBI" id="CHEBI:29035"/>
    </cofactor>
</comment>
<protein>
    <recommendedName>
        <fullName evidence="10">Metallophosphoesterase 1 homolog</fullName>
    </recommendedName>
</protein>
<evidence type="ECO:0000256" key="9">
    <source>
        <dbReference type="ARBA" id="ARBA00023211"/>
    </source>
</evidence>
<feature type="transmembrane region" description="Helical" evidence="11">
    <location>
        <begin position="9"/>
        <end position="32"/>
    </location>
</feature>
<keyword evidence="5" id="KW-0479">Metal-binding</keyword>
<dbReference type="InterPro" id="IPR033308">
    <property type="entry name" value="PGAP5/Cdc1/Ted1"/>
</dbReference>
<dbReference type="InterPro" id="IPR004843">
    <property type="entry name" value="Calcineurin-like_PHP"/>
</dbReference>
<dbReference type="EMBL" id="JAHWGI010000441">
    <property type="protein sequence ID" value="KAK3915561.1"/>
    <property type="molecule type" value="Genomic_DNA"/>
</dbReference>
<keyword evidence="7 11" id="KW-1133">Transmembrane helix</keyword>
<evidence type="ECO:0000313" key="14">
    <source>
        <dbReference type="Proteomes" id="UP001219518"/>
    </source>
</evidence>
<dbReference type="Proteomes" id="UP001219518">
    <property type="component" value="Unassembled WGS sequence"/>
</dbReference>
<comment type="subcellular location">
    <subcellularLocation>
        <location evidence="2">Membrane</location>
        <topology evidence="2">Multi-pass membrane protein</topology>
    </subcellularLocation>
</comment>
<proteinExistence type="inferred from homology"/>
<feature type="transmembrane region" description="Helical" evidence="11">
    <location>
        <begin position="351"/>
        <end position="372"/>
    </location>
</feature>
<comment type="similarity">
    <text evidence="3">Belongs to the metallophosphoesterase superfamily. MPPE1 family.</text>
</comment>
<dbReference type="GO" id="GO:0016020">
    <property type="term" value="C:membrane"/>
    <property type="evidence" value="ECO:0007669"/>
    <property type="project" value="UniProtKB-SubCell"/>
</dbReference>
<dbReference type="GO" id="GO:0006506">
    <property type="term" value="P:GPI anchor biosynthetic process"/>
    <property type="evidence" value="ECO:0007669"/>
    <property type="project" value="InterPro"/>
</dbReference>
<evidence type="ECO:0000256" key="4">
    <source>
        <dbReference type="ARBA" id="ARBA00022692"/>
    </source>
</evidence>